<proteinExistence type="predicted"/>
<name>A0A4C2AA26_EUMVA</name>
<dbReference type="EMBL" id="BGZK01002686">
    <property type="protein sequence ID" value="GBP95825.1"/>
    <property type="molecule type" value="Genomic_DNA"/>
</dbReference>
<protein>
    <submittedName>
        <fullName evidence="1">Uncharacterized protein</fullName>
    </submittedName>
</protein>
<evidence type="ECO:0000313" key="1">
    <source>
        <dbReference type="EMBL" id="GBP95825.1"/>
    </source>
</evidence>
<gene>
    <name evidence="1" type="ORF">EVAR_60632_1</name>
</gene>
<evidence type="ECO:0000313" key="2">
    <source>
        <dbReference type="Proteomes" id="UP000299102"/>
    </source>
</evidence>
<keyword evidence="2" id="KW-1185">Reference proteome</keyword>
<dbReference type="AlphaFoldDB" id="A0A4C2AA26"/>
<dbReference type="Proteomes" id="UP000299102">
    <property type="component" value="Unassembled WGS sequence"/>
</dbReference>
<sequence>MIDTTSPSACARYVGSPDARRSTREDKYCSAKSEWRDIHMFVNLQAQVTRYPRIGPLQQRCINVLLISGYSGSSPPPWVSLFTSVNVFE</sequence>
<organism evidence="1 2">
    <name type="scientific">Eumeta variegata</name>
    <name type="common">Bagworm moth</name>
    <name type="synonym">Eumeta japonica</name>
    <dbReference type="NCBI Taxonomy" id="151549"/>
    <lineage>
        <taxon>Eukaryota</taxon>
        <taxon>Metazoa</taxon>
        <taxon>Ecdysozoa</taxon>
        <taxon>Arthropoda</taxon>
        <taxon>Hexapoda</taxon>
        <taxon>Insecta</taxon>
        <taxon>Pterygota</taxon>
        <taxon>Neoptera</taxon>
        <taxon>Endopterygota</taxon>
        <taxon>Lepidoptera</taxon>
        <taxon>Glossata</taxon>
        <taxon>Ditrysia</taxon>
        <taxon>Tineoidea</taxon>
        <taxon>Psychidae</taxon>
        <taxon>Oiketicinae</taxon>
        <taxon>Eumeta</taxon>
    </lineage>
</organism>
<reference evidence="1 2" key="1">
    <citation type="journal article" date="2019" name="Commun. Biol.">
        <title>The bagworm genome reveals a unique fibroin gene that provides high tensile strength.</title>
        <authorList>
            <person name="Kono N."/>
            <person name="Nakamura H."/>
            <person name="Ohtoshi R."/>
            <person name="Tomita M."/>
            <person name="Numata K."/>
            <person name="Arakawa K."/>
        </authorList>
    </citation>
    <scope>NUCLEOTIDE SEQUENCE [LARGE SCALE GENOMIC DNA]</scope>
</reference>
<comment type="caution">
    <text evidence="1">The sequence shown here is derived from an EMBL/GenBank/DDBJ whole genome shotgun (WGS) entry which is preliminary data.</text>
</comment>
<accession>A0A4C2AA26</accession>